<sequence>MSNMLKSKLNMELVQDNILSQADNNVEYCSENCQDFSEALAEQREKLEDAEVSSLRMVAIYLLLLEKARVAPKEMLSKELRNPANKKILPQLLDVMAGAQTPDAHQAAMETLNFRSTFSIDLPERYLWALSLAPHPPEEVLRDVLRRWRSQEIPDARLKQTLVLALGALGKHFAAFADNAHKQVVKEIHKAIWDALDACKDEPCKVVLLRAVRNLGATGDVEMLLDHVVHGERKTAVVAMKALRSLPLEALRGEGVRAVLEEVYFQAGRRYDSTARTIAGDLLVELYPRDVAMVEAMFRGLQDLQSYEVNTFVLGRLRDLATRDEGTRELLRRYEARTDYHRLAQGGKSTYFTRDFYRDVPDGSNSTFSSGLEISAGLLKLVTFDAHMQNSLGSLDYLQPNEPSDVCRQVALYTAGLHTYSSKEPDPEDLNDVATAGMELSLLGTQLRPFVFFEGQGELMGHIWSGTASTRTPAIQGTYILHDHVESIPLSNGLLGRITFTGSVSLDLGGQIQTSLWYKTCHFQRRHQSSGTQLQLGGNTFRWLTMSPTDLDAFQMSPSKKIAGVVIRGRVSADTPFVQSKIEVTLAAQPQLDIVSDMDFSEKTMMCLQMSQPDFVLKHTVRKAEHIIGQQHRLRKIARRTRPVPGCTYLMNKKGRDGAVPVGDPAAALRLLRGAGGAHGAHMVGDGVHSHPCHSGDQKRTIRLRTGDVHPARSRGVDPAVQRAPRTDHVHGFGLPGPGRSDSDQSLVQDLSILHDHVESIPLSNGLLGRITFTGSVSLDLGGQIQTSLWYKTCHSNVDTRAGVVIRGRVSADTPFVQSKIEVTLAAQPQLDIVSDMDFSEKTMMCLQMSQPDFVLKHTVRKAEHIIGQQHRLRKIARRTRPVPGCTYLMNKKNSKFCNIMFKDKS</sequence>
<dbReference type="AlphaFoldDB" id="A0A7R9AC54"/>
<evidence type="ECO:0000313" key="6">
    <source>
        <dbReference type="EMBL" id="CAD7251366.1"/>
    </source>
</evidence>
<dbReference type="Pfam" id="PF19444">
    <property type="entry name" value="MTP_lip_bd"/>
    <property type="match status" value="3"/>
</dbReference>
<feature type="domain" description="MTP large subunit lipid-binding" evidence="5">
    <location>
        <begin position="746"/>
        <end position="904"/>
    </location>
</feature>
<evidence type="ECO:0000256" key="1">
    <source>
        <dbReference type="ARBA" id="ARBA00004240"/>
    </source>
</evidence>
<dbReference type="PANTHER" id="PTHR13024:SF0">
    <property type="entry name" value="MICROSOMAL TRIACYLGLYCEROL TRANSFER PROTEIN"/>
    <property type="match status" value="1"/>
</dbReference>
<feature type="domain" description="MTP large subunit lipid-binding" evidence="5">
    <location>
        <begin position="339"/>
        <end position="521"/>
    </location>
</feature>
<reference evidence="6" key="1">
    <citation type="submission" date="2020-11" db="EMBL/GenBank/DDBJ databases">
        <authorList>
            <person name="Tran Van P."/>
        </authorList>
    </citation>
    <scope>NUCLEOTIDE SEQUENCE</scope>
</reference>
<evidence type="ECO:0000256" key="4">
    <source>
        <dbReference type="ARBA" id="ARBA00022824"/>
    </source>
</evidence>
<organism evidence="6">
    <name type="scientific">Darwinula stevensoni</name>
    <dbReference type="NCBI Taxonomy" id="69355"/>
    <lineage>
        <taxon>Eukaryota</taxon>
        <taxon>Metazoa</taxon>
        <taxon>Ecdysozoa</taxon>
        <taxon>Arthropoda</taxon>
        <taxon>Crustacea</taxon>
        <taxon>Oligostraca</taxon>
        <taxon>Ostracoda</taxon>
        <taxon>Podocopa</taxon>
        <taxon>Podocopida</taxon>
        <taxon>Darwinulocopina</taxon>
        <taxon>Darwinuloidea</taxon>
        <taxon>Darwinulidae</taxon>
        <taxon>Darwinula</taxon>
    </lineage>
</organism>
<comment type="subcellular location">
    <subcellularLocation>
        <location evidence="1">Endoplasmic reticulum</location>
    </subcellularLocation>
</comment>
<dbReference type="OrthoDB" id="5865932at2759"/>
<protein>
    <recommendedName>
        <fullName evidence="5">MTP large subunit lipid-binding domain-containing protein</fullName>
    </recommendedName>
</protein>
<evidence type="ECO:0000256" key="2">
    <source>
        <dbReference type="ARBA" id="ARBA00022448"/>
    </source>
</evidence>
<keyword evidence="2" id="KW-0813">Transport</keyword>
<dbReference type="GO" id="GO:0008289">
    <property type="term" value="F:lipid binding"/>
    <property type="evidence" value="ECO:0007669"/>
    <property type="project" value="InterPro"/>
</dbReference>
<dbReference type="PANTHER" id="PTHR13024">
    <property type="entry name" value="MICROSOMAL TRIGLYCERIDE TRANSFER PROTEIN, LARGE SUBUNIT"/>
    <property type="match status" value="1"/>
</dbReference>
<dbReference type="GO" id="GO:0005783">
    <property type="term" value="C:endoplasmic reticulum"/>
    <property type="evidence" value="ECO:0007669"/>
    <property type="project" value="UniProtKB-SubCell"/>
</dbReference>
<dbReference type="InterPro" id="IPR039988">
    <property type="entry name" value="MTTP"/>
</dbReference>
<dbReference type="InterPro" id="IPR011030">
    <property type="entry name" value="Lipovitellin_superhlx_dom"/>
</dbReference>
<dbReference type="Gene3D" id="1.25.10.20">
    <property type="entry name" value="Vitellinogen, superhelical"/>
    <property type="match status" value="1"/>
</dbReference>
<feature type="domain" description="MTP large subunit lipid-binding" evidence="5">
    <location>
        <begin position="563"/>
        <end position="654"/>
    </location>
</feature>
<accession>A0A7R9AC54</accession>
<keyword evidence="3" id="KW-0732">Signal</keyword>
<proteinExistence type="predicted"/>
<gene>
    <name evidence="6" type="ORF">DSTB1V02_LOCUS11133</name>
</gene>
<dbReference type="InterPro" id="IPR045811">
    <property type="entry name" value="MTP_lip-bd"/>
</dbReference>
<dbReference type="SUPFAM" id="SSF48431">
    <property type="entry name" value="Lipovitellin-phosvitin complex, superhelical domain"/>
    <property type="match status" value="1"/>
</dbReference>
<dbReference type="EMBL" id="CAJPEV010003493">
    <property type="protein sequence ID" value="CAG0899879.1"/>
    <property type="molecule type" value="Genomic_DNA"/>
</dbReference>
<dbReference type="Proteomes" id="UP000677054">
    <property type="component" value="Unassembled WGS sequence"/>
</dbReference>
<dbReference type="GO" id="GO:0042157">
    <property type="term" value="P:lipoprotein metabolic process"/>
    <property type="evidence" value="ECO:0007669"/>
    <property type="project" value="TreeGrafter"/>
</dbReference>
<dbReference type="GO" id="GO:0016323">
    <property type="term" value="C:basolateral plasma membrane"/>
    <property type="evidence" value="ECO:0007669"/>
    <property type="project" value="TreeGrafter"/>
</dbReference>
<keyword evidence="4" id="KW-0256">Endoplasmic reticulum</keyword>
<dbReference type="EMBL" id="LR903010">
    <property type="protein sequence ID" value="CAD7251366.1"/>
    <property type="molecule type" value="Genomic_DNA"/>
</dbReference>
<evidence type="ECO:0000256" key="3">
    <source>
        <dbReference type="ARBA" id="ARBA00022729"/>
    </source>
</evidence>
<keyword evidence="7" id="KW-1185">Reference proteome</keyword>
<name>A0A7R9AC54_9CRUS</name>
<evidence type="ECO:0000313" key="7">
    <source>
        <dbReference type="Proteomes" id="UP000677054"/>
    </source>
</evidence>
<dbReference type="GO" id="GO:0005548">
    <property type="term" value="F:phospholipid transporter activity"/>
    <property type="evidence" value="ECO:0007669"/>
    <property type="project" value="InterPro"/>
</dbReference>
<dbReference type="GO" id="GO:0005794">
    <property type="term" value="C:Golgi apparatus"/>
    <property type="evidence" value="ECO:0007669"/>
    <property type="project" value="TreeGrafter"/>
</dbReference>
<evidence type="ECO:0000259" key="5">
    <source>
        <dbReference type="Pfam" id="PF19444"/>
    </source>
</evidence>